<evidence type="ECO:0000313" key="2">
    <source>
        <dbReference type="Proteomes" id="UP000095767"/>
    </source>
</evidence>
<accession>A0A1E5UJ13</accession>
<gene>
    <name evidence="1" type="ORF">BAE44_0026121</name>
</gene>
<keyword evidence="2" id="KW-1185">Reference proteome</keyword>
<name>A0A1E5UJ13_9POAL</name>
<dbReference type="OrthoDB" id="664526at2759"/>
<dbReference type="Proteomes" id="UP000095767">
    <property type="component" value="Unassembled WGS sequence"/>
</dbReference>
<organism evidence="1 2">
    <name type="scientific">Dichanthelium oligosanthes</name>
    <dbReference type="NCBI Taxonomy" id="888268"/>
    <lineage>
        <taxon>Eukaryota</taxon>
        <taxon>Viridiplantae</taxon>
        <taxon>Streptophyta</taxon>
        <taxon>Embryophyta</taxon>
        <taxon>Tracheophyta</taxon>
        <taxon>Spermatophyta</taxon>
        <taxon>Magnoliopsida</taxon>
        <taxon>Liliopsida</taxon>
        <taxon>Poales</taxon>
        <taxon>Poaceae</taxon>
        <taxon>PACMAD clade</taxon>
        <taxon>Panicoideae</taxon>
        <taxon>Panicodae</taxon>
        <taxon>Paniceae</taxon>
        <taxon>Dichantheliinae</taxon>
        <taxon>Dichanthelium</taxon>
    </lineage>
</organism>
<proteinExistence type="predicted"/>
<feature type="non-terminal residue" evidence="1">
    <location>
        <position position="1"/>
    </location>
</feature>
<dbReference type="AlphaFoldDB" id="A0A1E5UJ13"/>
<comment type="caution">
    <text evidence="1">The sequence shown here is derived from an EMBL/GenBank/DDBJ whole genome shotgun (WGS) entry which is preliminary data.</text>
</comment>
<sequence length="73" mass="8168">LETSDHLPELGIAICFDSRCNVDSRIDTAISLASATSLINLHPSMSEAVFWLAFLTYHCNHKHISQTTNMQIH</sequence>
<protein>
    <submittedName>
        <fullName evidence="1">Uncharacterized protein</fullName>
    </submittedName>
</protein>
<evidence type="ECO:0000313" key="1">
    <source>
        <dbReference type="EMBL" id="OEL12859.1"/>
    </source>
</evidence>
<reference evidence="1 2" key="1">
    <citation type="submission" date="2016-09" db="EMBL/GenBank/DDBJ databases">
        <title>The draft genome of Dichanthelium oligosanthes: A C3 panicoid grass species.</title>
        <authorList>
            <person name="Studer A.J."/>
            <person name="Schnable J.C."/>
            <person name="Brutnell T.P."/>
        </authorList>
    </citation>
    <scope>NUCLEOTIDE SEQUENCE [LARGE SCALE GENOMIC DNA]</scope>
    <source>
        <strain evidence="2">cv. Kellogg 1175</strain>
        <tissue evidence="1">Leaf</tissue>
    </source>
</reference>
<dbReference type="EMBL" id="LWDX02075598">
    <property type="protein sequence ID" value="OEL12859.1"/>
    <property type="molecule type" value="Genomic_DNA"/>
</dbReference>